<gene>
    <name evidence="1" type="ORF">ERS852425_01973</name>
</gene>
<protein>
    <submittedName>
        <fullName evidence="1">Uncharacterized protein</fullName>
    </submittedName>
</protein>
<evidence type="ECO:0000313" key="1">
    <source>
        <dbReference type="EMBL" id="CUN00081.1"/>
    </source>
</evidence>
<dbReference type="RefSeq" id="WP_155511759.1">
    <property type="nucleotide sequence ID" value="NZ_CYXT01000014.1"/>
</dbReference>
<organism evidence="1 2">
    <name type="scientific">Anaerostipes hadrus</name>
    <dbReference type="NCBI Taxonomy" id="649756"/>
    <lineage>
        <taxon>Bacteria</taxon>
        <taxon>Bacillati</taxon>
        <taxon>Bacillota</taxon>
        <taxon>Clostridia</taxon>
        <taxon>Lachnospirales</taxon>
        <taxon>Lachnospiraceae</taxon>
        <taxon>Anaerostipes</taxon>
    </lineage>
</organism>
<reference evidence="1 2" key="1">
    <citation type="submission" date="2015-09" db="EMBL/GenBank/DDBJ databases">
        <authorList>
            <consortium name="Pathogen Informatics"/>
        </authorList>
    </citation>
    <scope>NUCLEOTIDE SEQUENCE [LARGE SCALE GENOMIC DNA]</scope>
    <source>
        <strain evidence="1 2">2789STDY5608868</strain>
    </source>
</reference>
<sequence>MESRKKRKEKIEKFFENMSEEELDDMLERNGINDHESEEAACFRLIKKEIERSLR</sequence>
<dbReference type="AlphaFoldDB" id="A0A173TBK8"/>
<proteinExistence type="predicted"/>
<evidence type="ECO:0000313" key="2">
    <source>
        <dbReference type="Proteomes" id="UP000095598"/>
    </source>
</evidence>
<name>A0A173TBK8_ANAHA</name>
<dbReference type="Proteomes" id="UP000095598">
    <property type="component" value="Unassembled WGS sequence"/>
</dbReference>
<dbReference type="EMBL" id="CYXT01000014">
    <property type="protein sequence ID" value="CUN00081.1"/>
    <property type="molecule type" value="Genomic_DNA"/>
</dbReference>
<accession>A0A173TBK8</accession>